<dbReference type="Gene3D" id="3.50.50.60">
    <property type="entry name" value="FAD/NAD(P)-binding domain"/>
    <property type="match status" value="1"/>
</dbReference>
<dbReference type="InterPro" id="IPR002815">
    <property type="entry name" value="Spo11/TopoVI_A"/>
</dbReference>
<dbReference type="Proteomes" id="UP000516437">
    <property type="component" value="Chromosome 8"/>
</dbReference>
<evidence type="ECO:0000256" key="1">
    <source>
        <dbReference type="ARBA" id="ARBA00000185"/>
    </source>
</evidence>
<dbReference type="Gene3D" id="1.10.10.10">
    <property type="entry name" value="Winged helix-like DNA-binding domain superfamily/Winged helix DNA-binding domain"/>
    <property type="match status" value="1"/>
</dbReference>
<dbReference type="GO" id="GO:0042138">
    <property type="term" value="P:meiotic DNA double-strand break formation"/>
    <property type="evidence" value="ECO:0007669"/>
    <property type="project" value="TreeGrafter"/>
</dbReference>
<dbReference type="Pfam" id="PF21180">
    <property type="entry name" value="TOP6A-Spo11_Toprim"/>
    <property type="match status" value="1"/>
</dbReference>
<keyword evidence="7 10" id="KW-0799">Topoisomerase</keyword>
<protein>
    <recommendedName>
        <fullName evidence="4">DNA topoisomerase (ATP-hydrolyzing)</fullName>
        <ecNumber evidence="4">5.6.2.2</ecNumber>
    </recommendedName>
</protein>
<dbReference type="InterPro" id="IPR034136">
    <property type="entry name" value="TOPRIM_Topo6A/Spo11"/>
</dbReference>
<dbReference type="InterPro" id="IPR036078">
    <property type="entry name" value="Spo11/TopoVI_A_sf"/>
</dbReference>
<evidence type="ECO:0000256" key="9">
    <source>
        <dbReference type="ARBA" id="ARBA00023235"/>
    </source>
</evidence>
<accession>A0A6A1USP3</accession>
<evidence type="ECO:0000256" key="6">
    <source>
        <dbReference type="ARBA" id="ARBA00022842"/>
    </source>
</evidence>
<dbReference type="InterPro" id="IPR013049">
    <property type="entry name" value="Spo11/TopoVI_A_N"/>
</dbReference>
<sequence length="313" mass="35119">MVFQPRVSHVLLCAKSNHVTKRDLFYTDVKLFQDQTQSDSVLNDISCMLGCTHSSLNVIAAKKGVVVAPYYTFVKDANSTPEIAYYDYIIIDRRTTGCPLVATLSQGAMVLVLERGGSPYDSLNITNMENFSTTLVDTSPRSPVQQFISQDGVFNVRVLVLGGGSILNVGFYTHADIGYLEKVVTCNPPLMEWQSTVRDGLLEVGVLPQSRREMELKLPLLALVDNYPYELKILSVYGYGSKNMSYDSANLTTSDIKWLGIRPSDLDKYKILEQCRLPMTEQDIKTGKDLLEEDFVKKNPGWVEELTLMVKMK</sequence>
<evidence type="ECO:0000259" key="11">
    <source>
        <dbReference type="Pfam" id="PF04406"/>
    </source>
</evidence>
<feature type="active site" description="O-(5'-phospho-DNA)-tyrosine intermediate" evidence="10">
    <location>
        <position position="26"/>
    </location>
</feature>
<evidence type="ECO:0000313" key="13">
    <source>
        <dbReference type="EMBL" id="KAB1202797.1"/>
    </source>
</evidence>
<keyword evidence="8 10" id="KW-0238">DNA-binding</keyword>
<dbReference type="Gene3D" id="3.40.1360.10">
    <property type="match status" value="1"/>
</dbReference>
<organism evidence="13 14">
    <name type="scientific">Morella rubra</name>
    <name type="common">Chinese bayberry</name>
    <dbReference type="NCBI Taxonomy" id="262757"/>
    <lineage>
        <taxon>Eukaryota</taxon>
        <taxon>Viridiplantae</taxon>
        <taxon>Streptophyta</taxon>
        <taxon>Embryophyta</taxon>
        <taxon>Tracheophyta</taxon>
        <taxon>Spermatophyta</taxon>
        <taxon>Magnoliopsida</taxon>
        <taxon>eudicotyledons</taxon>
        <taxon>Gunneridae</taxon>
        <taxon>Pentapetalae</taxon>
        <taxon>rosids</taxon>
        <taxon>fabids</taxon>
        <taxon>Fagales</taxon>
        <taxon>Myricaceae</taxon>
        <taxon>Morella</taxon>
    </lineage>
</organism>
<evidence type="ECO:0000256" key="5">
    <source>
        <dbReference type="ARBA" id="ARBA00022723"/>
    </source>
</evidence>
<comment type="similarity">
    <text evidence="3 10">Belongs to the TOP6A family.</text>
</comment>
<dbReference type="GO" id="GO:0000706">
    <property type="term" value="P:meiotic DNA double-strand break processing"/>
    <property type="evidence" value="ECO:0007669"/>
    <property type="project" value="TreeGrafter"/>
</dbReference>
<comment type="catalytic activity">
    <reaction evidence="1 10">
        <text>ATP-dependent breakage, passage and rejoining of double-stranded DNA.</text>
        <dbReference type="EC" id="5.6.2.2"/>
    </reaction>
</comment>
<dbReference type="PROSITE" id="PS52041">
    <property type="entry name" value="TOPO_IIB"/>
    <property type="match status" value="1"/>
</dbReference>
<dbReference type="InterPro" id="IPR036188">
    <property type="entry name" value="FAD/NAD-bd_sf"/>
</dbReference>
<dbReference type="GO" id="GO:0003918">
    <property type="term" value="F:DNA topoisomerase type II (double strand cut, ATP-hydrolyzing) activity"/>
    <property type="evidence" value="ECO:0007669"/>
    <property type="project" value="UniProtKB-UniRule"/>
</dbReference>
<gene>
    <name evidence="13" type="ORF">CJ030_MR8G022205</name>
</gene>
<comment type="caution">
    <text evidence="13">The sequence shown here is derived from an EMBL/GenBank/DDBJ whole genome shotgun (WGS) entry which is preliminary data.</text>
</comment>
<keyword evidence="5" id="KW-0479">Metal-binding</keyword>
<keyword evidence="9 10" id="KW-0413">Isomerase</keyword>
<dbReference type="OrthoDB" id="5377392at2759"/>
<dbReference type="GO" id="GO:0005524">
    <property type="term" value="F:ATP binding"/>
    <property type="evidence" value="ECO:0007669"/>
    <property type="project" value="InterPro"/>
</dbReference>
<evidence type="ECO:0000256" key="8">
    <source>
        <dbReference type="ARBA" id="ARBA00023125"/>
    </source>
</evidence>
<keyword evidence="6" id="KW-0460">Magnesium</keyword>
<dbReference type="AlphaFoldDB" id="A0A6A1USP3"/>
<dbReference type="SUPFAM" id="SSF56726">
    <property type="entry name" value="DNA topoisomerase IV, alpha subunit"/>
    <property type="match status" value="2"/>
</dbReference>
<dbReference type="GO" id="GO:0003677">
    <property type="term" value="F:DNA binding"/>
    <property type="evidence" value="ECO:0007669"/>
    <property type="project" value="UniProtKB-UniRule"/>
</dbReference>
<evidence type="ECO:0000256" key="7">
    <source>
        <dbReference type="ARBA" id="ARBA00023029"/>
    </source>
</evidence>
<evidence type="ECO:0000256" key="10">
    <source>
        <dbReference type="PROSITE-ProRule" id="PRU01385"/>
    </source>
</evidence>
<evidence type="ECO:0000259" key="12">
    <source>
        <dbReference type="Pfam" id="PF21180"/>
    </source>
</evidence>
<comment type="cofactor">
    <cofactor evidence="2">
        <name>Mg(2+)</name>
        <dbReference type="ChEBI" id="CHEBI:18420"/>
    </cofactor>
</comment>
<dbReference type="PRINTS" id="PR01550">
    <property type="entry name" value="TOP6AFAMILY"/>
</dbReference>
<evidence type="ECO:0000256" key="4">
    <source>
        <dbReference type="ARBA" id="ARBA00012895"/>
    </source>
</evidence>
<evidence type="ECO:0000256" key="3">
    <source>
        <dbReference type="ARBA" id="ARBA00006559"/>
    </source>
</evidence>
<dbReference type="EMBL" id="RXIC02000026">
    <property type="protein sequence ID" value="KAB1202797.1"/>
    <property type="molecule type" value="Genomic_DNA"/>
</dbReference>
<dbReference type="GO" id="GO:0046872">
    <property type="term" value="F:metal ion binding"/>
    <property type="evidence" value="ECO:0007669"/>
    <property type="project" value="UniProtKB-KW"/>
</dbReference>
<dbReference type="GO" id="GO:0007131">
    <property type="term" value="P:reciprocal meiotic recombination"/>
    <property type="evidence" value="ECO:0007669"/>
    <property type="project" value="TreeGrafter"/>
</dbReference>
<keyword evidence="14" id="KW-1185">Reference proteome</keyword>
<dbReference type="GO" id="GO:0000228">
    <property type="term" value="C:nuclear chromosome"/>
    <property type="evidence" value="ECO:0007669"/>
    <property type="project" value="TreeGrafter"/>
</dbReference>
<dbReference type="InterPro" id="IPR036388">
    <property type="entry name" value="WH-like_DNA-bd_sf"/>
</dbReference>
<dbReference type="PANTHER" id="PTHR10848">
    <property type="entry name" value="MEIOTIC RECOMBINATION PROTEIN SPO11"/>
    <property type="match status" value="1"/>
</dbReference>
<proteinExistence type="inferred from homology"/>
<dbReference type="CDD" id="cd00223">
    <property type="entry name" value="TOPRIM_TopoIIB_SPO"/>
    <property type="match status" value="1"/>
</dbReference>
<dbReference type="EC" id="5.6.2.2" evidence="4"/>
<dbReference type="Pfam" id="PF04406">
    <property type="entry name" value="TP6A_N"/>
    <property type="match status" value="1"/>
</dbReference>
<dbReference type="PANTHER" id="PTHR10848:SF4">
    <property type="entry name" value="DNA TOPOISOMERASE 6 SUBUNIT A"/>
    <property type="match status" value="1"/>
</dbReference>
<evidence type="ECO:0000256" key="2">
    <source>
        <dbReference type="ARBA" id="ARBA00001946"/>
    </source>
</evidence>
<evidence type="ECO:0000313" key="14">
    <source>
        <dbReference type="Proteomes" id="UP000516437"/>
    </source>
</evidence>
<feature type="domain" description="Topoisomerase 6 subunit A/Spo11 TOPRIM" evidence="12">
    <location>
        <begin position="213"/>
        <end position="313"/>
    </location>
</feature>
<feature type="domain" description="Spo11/DNA topoisomerase VI subunit A N-terminal" evidence="11">
    <location>
        <begin position="15"/>
        <end position="58"/>
    </location>
</feature>
<name>A0A6A1USP3_9ROSI</name>
<reference evidence="13 14" key="1">
    <citation type="journal article" date="2019" name="Plant Biotechnol. J.">
        <title>The red bayberry genome and genetic basis of sex determination.</title>
        <authorList>
            <person name="Jia H.M."/>
            <person name="Jia H.J."/>
            <person name="Cai Q.L."/>
            <person name="Wang Y."/>
            <person name="Zhao H.B."/>
            <person name="Yang W.F."/>
            <person name="Wang G.Y."/>
            <person name="Li Y.H."/>
            <person name="Zhan D.L."/>
            <person name="Shen Y.T."/>
            <person name="Niu Q.F."/>
            <person name="Chang L."/>
            <person name="Qiu J."/>
            <person name="Zhao L."/>
            <person name="Xie H.B."/>
            <person name="Fu W.Y."/>
            <person name="Jin J."/>
            <person name="Li X.W."/>
            <person name="Jiao Y."/>
            <person name="Zhou C.C."/>
            <person name="Tu T."/>
            <person name="Chai C.Y."/>
            <person name="Gao J.L."/>
            <person name="Fan L.J."/>
            <person name="van de Weg E."/>
            <person name="Wang J.Y."/>
            <person name="Gao Z.S."/>
        </authorList>
    </citation>
    <scope>NUCLEOTIDE SEQUENCE [LARGE SCALE GENOMIC DNA]</scope>
    <source>
        <tissue evidence="13">Leaves</tissue>
    </source>
</reference>